<reference evidence="2" key="1">
    <citation type="submission" date="2015-06" db="UniProtKB">
        <authorList>
            <consortium name="EnsemblPlants"/>
        </authorList>
    </citation>
    <scope>IDENTIFICATION</scope>
</reference>
<dbReference type="InterPro" id="IPR000206">
    <property type="entry name" value="Ribosomal_bL12"/>
</dbReference>
<dbReference type="Pfam" id="PF00542">
    <property type="entry name" value="Ribosomal_L12"/>
    <property type="match status" value="1"/>
</dbReference>
<dbReference type="GO" id="GO:0006412">
    <property type="term" value="P:translation"/>
    <property type="evidence" value="ECO:0007669"/>
    <property type="project" value="InterPro"/>
</dbReference>
<feature type="domain" description="Large ribosomal subunit protein bL12 C-terminal" evidence="1">
    <location>
        <begin position="269"/>
        <end position="332"/>
    </location>
</feature>
<dbReference type="CDD" id="cd00387">
    <property type="entry name" value="Ribosomal_L7_L12"/>
    <property type="match status" value="1"/>
</dbReference>
<evidence type="ECO:0000259" key="1">
    <source>
        <dbReference type="Pfam" id="PF00542"/>
    </source>
</evidence>
<dbReference type="SUPFAM" id="SSF54736">
    <property type="entry name" value="ClpS-like"/>
    <property type="match status" value="1"/>
</dbReference>
<accession>R7WBG9</accession>
<dbReference type="AlphaFoldDB" id="R7WBG9"/>
<organism evidence="2">
    <name type="scientific">Aegilops tauschii</name>
    <name type="common">Tausch's goatgrass</name>
    <name type="synonym">Aegilops squarrosa</name>
    <dbReference type="NCBI Taxonomy" id="37682"/>
    <lineage>
        <taxon>Eukaryota</taxon>
        <taxon>Viridiplantae</taxon>
        <taxon>Streptophyta</taxon>
        <taxon>Embryophyta</taxon>
        <taxon>Tracheophyta</taxon>
        <taxon>Spermatophyta</taxon>
        <taxon>Magnoliopsida</taxon>
        <taxon>Liliopsida</taxon>
        <taxon>Poales</taxon>
        <taxon>Poaceae</taxon>
        <taxon>BOP clade</taxon>
        <taxon>Pooideae</taxon>
        <taxon>Triticodae</taxon>
        <taxon>Triticeae</taxon>
        <taxon>Triticinae</taxon>
        <taxon>Aegilops</taxon>
    </lineage>
</organism>
<dbReference type="InterPro" id="IPR013823">
    <property type="entry name" value="Ribosomal_bL12_C"/>
</dbReference>
<sequence>MPLLRFFTIIASKFSLMTPPEIPKPADNTGRWQGHWPNPNLNPRCKRKRLKDGSPTHEVRQTTTKAYFPREMGSQSLVSSPSFAIFLCQYLVDGRMSLSSIARRLCCSRQSSTSRLSVVLARLHSTEAAKDTGAKRYKYPEVYDPYGPMPPASEKVVGLADRIAALPPEEIKQIAPALLLRLNQPAPQAISGQGFSMGSQGGAGAGAAKSEEKKAEKLEIKQIAPALLLRLNQPAPQAISGQGFSMGSQGGAGAGAAKSEEKKAEKLVFDVKLEKFEAAAKIKIIKEIRTFTDLGLKDAKELVEKAPVILKQSLTKEEAEAIIAKIKAAGGVAVME</sequence>
<dbReference type="PANTHER" id="PTHR45987">
    <property type="entry name" value="39S RIBOSOMAL PROTEIN L12"/>
    <property type="match status" value="1"/>
</dbReference>
<proteinExistence type="predicted"/>
<dbReference type="InterPro" id="IPR014719">
    <property type="entry name" value="Ribosomal_bL12_C/ClpS-like"/>
</dbReference>
<dbReference type="PANTHER" id="PTHR45987:SF6">
    <property type="entry name" value="RIBOSOMAL PROTEIN L12_ ATP-DEPENDENT CLP PROTEASE ADAPTOR PROTEIN CLPS FAMILY PROTEIN"/>
    <property type="match status" value="1"/>
</dbReference>
<name>R7WBG9_AEGTA</name>
<dbReference type="GO" id="GO:0003729">
    <property type="term" value="F:mRNA binding"/>
    <property type="evidence" value="ECO:0007669"/>
    <property type="project" value="TreeGrafter"/>
</dbReference>
<protein>
    <submittedName>
        <fullName evidence="2">50S ribosomal protein L7/L12</fullName>
    </submittedName>
</protein>
<evidence type="ECO:0000313" key="2">
    <source>
        <dbReference type="EnsemblPlants" id="EMT16710"/>
    </source>
</evidence>
<dbReference type="EnsemblPlants" id="EMT16710">
    <property type="protein sequence ID" value="EMT16710"/>
    <property type="gene ID" value="F775_27175"/>
</dbReference>
<dbReference type="Gene3D" id="3.30.1390.10">
    <property type="match status" value="1"/>
</dbReference>
<dbReference type="GO" id="GO:0005840">
    <property type="term" value="C:ribosome"/>
    <property type="evidence" value="ECO:0007669"/>
    <property type="project" value="InterPro"/>
</dbReference>
<dbReference type="GO" id="GO:0003735">
    <property type="term" value="F:structural constituent of ribosome"/>
    <property type="evidence" value="ECO:0007669"/>
    <property type="project" value="InterPro"/>
</dbReference>